<name>A0AAE3EV16_9FLAO</name>
<dbReference type="InterPro" id="IPR012910">
    <property type="entry name" value="Plug_dom"/>
</dbReference>
<comment type="subcellular location">
    <subcellularLocation>
        <location evidence="1">Cell outer membrane</location>
        <topology evidence="1">Multi-pass membrane protein</topology>
    </subcellularLocation>
</comment>
<feature type="domain" description="TonB-dependent receptor plug" evidence="4">
    <location>
        <begin position="131"/>
        <end position="236"/>
    </location>
</feature>
<dbReference type="InterPro" id="IPR023997">
    <property type="entry name" value="TonB-dep_OMP_SusC/RagA_CS"/>
</dbReference>
<keyword evidence="2" id="KW-0798">TonB box</keyword>
<evidence type="ECO:0000313" key="6">
    <source>
        <dbReference type="Proteomes" id="UP001200642"/>
    </source>
</evidence>
<feature type="domain" description="TonB-dependent receptor-like beta-barrel" evidence="3">
    <location>
        <begin position="428"/>
        <end position="817"/>
    </location>
</feature>
<keyword evidence="5" id="KW-0675">Receptor</keyword>
<comment type="caution">
    <text evidence="5">The sequence shown here is derived from an EMBL/GenBank/DDBJ whole genome shotgun (WGS) entry which is preliminary data.</text>
</comment>
<evidence type="ECO:0000259" key="3">
    <source>
        <dbReference type="Pfam" id="PF00593"/>
    </source>
</evidence>
<dbReference type="InterPro" id="IPR023996">
    <property type="entry name" value="TonB-dep_OMP_SusC/RagA"/>
</dbReference>
<dbReference type="SUPFAM" id="SSF49464">
    <property type="entry name" value="Carboxypeptidase regulatory domain-like"/>
    <property type="match status" value="1"/>
</dbReference>
<keyword evidence="1" id="KW-1134">Transmembrane beta strand</keyword>
<evidence type="ECO:0000256" key="1">
    <source>
        <dbReference type="PROSITE-ProRule" id="PRU01360"/>
    </source>
</evidence>
<dbReference type="GO" id="GO:0009279">
    <property type="term" value="C:cell outer membrane"/>
    <property type="evidence" value="ECO:0007669"/>
    <property type="project" value="UniProtKB-SubCell"/>
</dbReference>
<dbReference type="Proteomes" id="UP001200642">
    <property type="component" value="Unassembled WGS sequence"/>
</dbReference>
<evidence type="ECO:0000259" key="4">
    <source>
        <dbReference type="Pfam" id="PF07715"/>
    </source>
</evidence>
<proteinExistence type="inferred from homology"/>
<dbReference type="InterPro" id="IPR039426">
    <property type="entry name" value="TonB-dep_rcpt-like"/>
</dbReference>
<keyword evidence="1" id="KW-0998">Cell outer membrane</keyword>
<dbReference type="RefSeq" id="WP_317902625.1">
    <property type="nucleotide sequence ID" value="NZ_JAIRBC010000016.1"/>
</dbReference>
<dbReference type="NCBIfam" id="TIGR04056">
    <property type="entry name" value="OMP_RagA_SusC"/>
    <property type="match status" value="1"/>
</dbReference>
<reference evidence="5" key="1">
    <citation type="submission" date="2023-02" db="EMBL/GenBank/DDBJ databases">
        <title>Genome of Flavobacteriaceae gen. nov. sp. strain F89.</title>
        <authorList>
            <person name="Wang Y."/>
        </authorList>
    </citation>
    <scope>NUCLEOTIDE SEQUENCE</scope>
    <source>
        <strain evidence="5">F89</strain>
    </source>
</reference>
<gene>
    <name evidence="5" type="ORF">K8352_12040</name>
</gene>
<dbReference type="FunFam" id="2.60.40.1120:FF:000003">
    <property type="entry name" value="Outer membrane protein Omp121"/>
    <property type="match status" value="1"/>
</dbReference>
<dbReference type="Gene3D" id="2.170.130.10">
    <property type="entry name" value="TonB-dependent receptor, plug domain"/>
    <property type="match status" value="1"/>
</dbReference>
<dbReference type="Pfam" id="PF00593">
    <property type="entry name" value="TonB_dep_Rec_b-barrel"/>
    <property type="match status" value="1"/>
</dbReference>
<dbReference type="Pfam" id="PF07715">
    <property type="entry name" value="Plug"/>
    <property type="match status" value="1"/>
</dbReference>
<keyword evidence="6" id="KW-1185">Reference proteome</keyword>
<dbReference type="NCBIfam" id="TIGR04057">
    <property type="entry name" value="SusC_RagA_signa"/>
    <property type="match status" value="1"/>
</dbReference>
<dbReference type="Pfam" id="PF13715">
    <property type="entry name" value="CarbopepD_reg_2"/>
    <property type="match status" value="1"/>
</dbReference>
<dbReference type="InterPro" id="IPR037066">
    <property type="entry name" value="Plug_dom_sf"/>
</dbReference>
<dbReference type="AlphaFoldDB" id="A0AAE3EV16"/>
<dbReference type="InterPro" id="IPR000531">
    <property type="entry name" value="Beta-barrel_TonB"/>
</dbReference>
<evidence type="ECO:0000313" key="5">
    <source>
        <dbReference type="EMBL" id="MCG2461483.1"/>
    </source>
</evidence>
<keyword evidence="1 2" id="KW-0472">Membrane</keyword>
<dbReference type="PROSITE" id="PS52016">
    <property type="entry name" value="TONB_DEPENDENT_REC_3"/>
    <property type="match status" value="1"/>
</dbReference>
<dbReference type="EMBL" id="JAIRBC010000016">
    <property type="protein sequence ID" value="MCG2461483.1"/>
    <property type="molecule type" value="Genomic_DNA"/>
</dbReference>
<sequence length="1082" mass="121182">MKKERKNLLSTTGHFTKTWFGTIFFLLVCATGWAQERTITGTVVDAEDNLPLPGASVVVKGTTTGVVTDFDGKFTIEAPTRESILTFSYVGYQPQEITVGDKRTFNVSMARDLGKLDEVVVVGYGTQKKEFISGSVGTVDMKQLEDRPIANVSQGLQGTVANLNISFANGAPGGTANINIRGYTSINGGTPLILIDDVPSSSADLTRMNPDDIASISVLKDASSAAIYGARAAFGVVLVTTKEGGRSKISYSNAFIWGKPTITPDPITDPYIFSRLLDISTNNTPWDYVNYTDEQYAWARDRSNDPTVPNVRLDPLNPDRWQYMGDTDWSKYFFNTSSFSQNHNISLSGKRAFNQSEDGIKEGGVSYYLSGNHTLENGLNRLAEDSWERNALRSKVKIEPYKWMDFENNTFLSLTNRRLPTYGITSVYNIRPTDVVKNPDGTWANTDAGRAAARMTEGGKTEINDTGIQTTNKLNLYFFKRDLTLTGQYSFKKDSDRRHWDGTKYKIGFGPNDVREQVSSDYAYEALGENKYNVINLYATYTKEINKHKFTALVGYNKETNKYEWFSANRDELISSELPNIALATGDQTVGWDYSDWALNGYFGRLNYMYNERYILELNGRYDGSSRFPKNDRYGFFPSVALTWIASKEFGESITNVMNQLKFRISTGSLGNQSVSDYGYINTMPTGQSGYLIDGDYPKAVYAPGLGVNPNNYTWEKVVTNNFGVDMAFFDSTLTLSLDNYFRKTIGMLTQSQELPGVLGTSPPKANAADLQTSGWELTMGYNHDWELMGSPFKVGASLILSDNQTTITRFDNEGQLFSQWREGAKVGEIWGLENDGFFQNQEEIDALDESAIVPWGALSIVPGWPKYVDQDGDGKILRGESASDPKDLKLIGNTQPRYQVGFNLNLSWKGFDLSGFLQGIGKRDYYPTNYLFWGAYQQPYANMYPHLLDFYRAAGDSDALRAQHSQSYIDAGLADANIDAEYPVLQSWLADSNYGAGLDIPQTKYLKSAAYLRIKYLTLGYSLPYELLDKIHLSQLRFYVTGENIFEWSEIKKTIDPEATGNRGYAYPFDRKLSFGMSVTF</sequence>
<comment type="similarity">
    <text evidence="1 2">Belongs to the TonB-dependent receptor family.</text>
</comment>
<evidence type="ECO:0000256" key="2">
    <source>
        <dbReference type="RuleBase" id="RU003357"/>
    </source>
</evidence>
<organism evidence="5 6">
    <name type="scientific">Cerina litoralis</name>
    <dbReference type="NCBI Taxonomy" id="2874477"/>
    <lineage>
        <taxon>Bacteria</taxon>
        <taxon>Pseudomonadati</taxon>
        <taxon>Bacteroidota</taxon>
        <taxon>Flavobacteriia</taxon>
        <taxon>Flavobacteriales</taxon>
        <taxon>Flavobacteriaceae</taxon>
        <taxon>Cerina</taxon>
    </lineage>
</organism>
<dbReference type="InterPro" id="IPR008969">
    <property type="entry name" value="CarboxyPept-like_regulatory"/>
</dbReference>
<dbReference type="SUPFAM" id="SSF56935">
    <property type="entry name" value="Porins"/>
    <property type="match status" value="1"/>
</dbReference>
<dbReference type="Gene3D" id="2.60.40.1120">
    <property type="entry name" value="Carboxypeptidase-like, regulatory domain"/>
    <property type="match status" value="1"/>
</dbReference>
<keyword evidence="1" id="KW-0812">Transmembrane</keyword>
<keyword evidence="1" id="KW-0813">Transport</keyword>
<accession>A0AAE3EV16</accession>
<protein>
    <submittedName>
        <fullName evidence="5">TonB-dependent receptor</fullName>
    </submittedName>
</protein>